<dbReference type="Proteomes" id="UP000198757">
    <property type="component" value="Unassembled WGS sequence"/>
</dbReference>
<gene>
    <name evidence="2" type="ORF">SAMN04487894_10597</name>
</gene>
<feature type="chain" id="PRO_5011723826" evidence="1">
    <location>
        <begin position="22"/>
        <end position="427"/>
    </location>
</feature>
<evidence type="ECO:0000313" key="2">
    <source>
        <dbReference type="EMBL" id="SDC98100.1"/>
    </source>
</evidence>
<evidence type="ECO:0000313" key="3">
    <source>
        <dbReference type="Proteomes" id="UP000198757"/>
    </source>
</evidence>
<dbReference type="EMBL" id="FMZO01000005">
    <property type="protein sequence ID" value="SDC98100.1"/>
    <property type="molecule type" value="Genomic_DNA"/>
</dbReference>
<sequence>MKLPACLAAIGLLFLSCSVARKPAAPSKSFHFNRSGISLPVLSNYLERSVTMTEFLTVDPFGIDGPYPYKEDDIRLIKNTGAKFIGRAIYRWGREAALTVPGYLEQAEKLIGRVHAFDREVVFQAAIFEIVTREVNKIPIPAWTFEAMGLPPEERSFRYERMLNPGGKMVDHWHTGSSVPDIAQQETQLWFLFLAGTYFKIGCEALHLGQTALIGMADPDLHHWKAFIDKLRRYARTATRRGWVLLDAHVPTGGMIVDGASLLDFNSFPLRIKEIPDKPRQALLEKGYLDALYGRSRGGVTPSGWLCSSLPYLVEFDNFGCSSTPGRSTITSHFIWGYDEITWFYLQSEDYRKQWLKYADHWIREQDPNGFLQMPVSRVVSLCEGKGPGKYRGNTRSANNPDGLNVEETIRELWNTRGKKQPPVNGR</sequence>
<keyword evidence="1" id="KW-0732">Signal</keyword>
<feature type="signal peptide" evidence="1">
    <location>
        <begin position="1"/>
        <end position="21"/>
    </location>
</feature>
<organism evidence="2 3">
    <name type="scientific">Niabella drilacis (strain DSM 25811 / CCM 8410 / CCUG 62505 / LMG 26954 / E90)</name>
    <dbReference type="NCBI Taxonomy" id="1285928"/>
    <lineage>
        <taxon>Bacteria</taxon>
        <taxon>Pseudomonadati</taxon>
        <taxon>Bacteroidota</taxon>
        <taxon>Chitinophagia</taxon>
        <taxon>Chitinophagales</taxon>
        <taxon>Chitinophagaceae</taxon>
        <taxon>Niabella</taxon>
    </lineage>
</organism>
<keyword evidence="3" id="KW-1185">Reference proteome</keyword>
<reference evidence="3" key="1">
    <citation type="submission" date="2016-10" db="EMBL/GenBank/DDBJ databases">
        <authorList>
            <person name="Varghese N."/>
            <person name="Submissions S."/>
        </authorList>
    </citation>
    <scope>NUCLEOTIDE SEQUENCE [LARGE SCALE GENOMIC DNA]</scope>
    <source>
        <strain evidence="3">DSM 25811 / CCM 8410 / LMG 26954 / E90</strain>
    </source>
</reference>
<dbReference type="AlphaFoldDB" id="A0A1G6R0A6"/>
<protein>
    <submittedName>
        <fullName evidence="2">Uncharacterized protein</fullName>
    </submittedName>
</protein>
<name>A0A1G6R0A6_NIADE</name>
<dbReference type="RefSeq" id="WP_218127730.1">
    <property type="nucleotide sequence ID" value="NZ_FMZO01000005.1"/>
</dbReference>
<proteinExistence type="predicted"/>
<accession>A0A1G6R0A6</accession>
<dbReference type="PROSITE" id="PS51257">
    <property type="entry name" value="PROKAR_LIPOPROTEIN"/>
    <property type="match status" value="1"/>
</dbReference>
<evidence type="ECO:0000256" key="1">
    <source>
        <dbReference type="SAM" id="SignalP"/>
    </source>
</evidence>